<organism evidence="1 2">
    <name type="scientific">Lucilia cuprina</name>
    <name type="common">Green bottle fly</name>
    <name type="synonym">Australian sheep blowfly</name>
    <dbReference type="NCBI Taxonomy" id="7375"/>
    <lineage>
        <taxon>Eukaryota</taxon>
        <taxon>Metazoa</taxon>
        <taxon>Ecdysozoa</taxon>
        <taxon>Arthropoda</taxon>
        <taxon>Hexapoda</taxon>
        <taxon>Insecta</taxon>
        <taxon>Pterygota</taxon>
        <taxon>Neoptera</taxon>
        <taxon>Endopterygota</taxon>
        <taxon>Diptera</taxon>
        <taxon>Brachycera</taxon>
        <taxon>Muscomorpha</taxon>
        <taxon>Oestroidea</taxon>
        <taxon>Calliphoridae</taxon>
        <taxon>Luciliinae</taxon>
        <taxon>Lucilia</taxon>
    </lineage>
</organism>
<evidence type="ECO:0000313" key="1">
    <source>
        <dbReference type="EMBL" id="KNC30797.1"/>
    </source>
</evidence>
<dbReference type="OrthoDB" id="7949742at2759"/>
<dbReference type="SUPFAM" id="SSF52047">
    <property type="entry name" value="RNI-like"/>
    <property type="match status" value="2"/>
</dbReference>
<keyword evidence="2" id="KW-1185">Reference proteome</keyword>
<reference evidence="1 2" key="1">
    <citation type="journal article" date="2015" name="Nat. Commun.">
        <title>Lucilia cuprina genome unlocks parasitic fly biology to underpin future interventions.</title>
        <authorList>
            <person name="Anstead C.A."/>
            <person name="Korhonen P.K."/>
            <person name="Young N.D."/>
            <person name="Hall R.S."/>
            <person name="Jex A.R."/>
            <person name="Murali S.C."/>
            <person name="Hughes D.S."/>
            <person name="Lee S.F."/>
            <person name="Perry T."/>
            <person name="Stroehlein A.J."/>
            <person name="Ansell B.R."/>
            <person name="Breugelmans B."/>
            <person name="Hofmann A."/>
            <person name="Qu J."/>
            <person name="Dugan S."/>
            <person name="Lee S.L."/>
            <person name="Chao H."/>
            <person name="Dinh H."/>
            <person name="Han Y."/>
            <person name="Doddapaneni H.V."/>
            <person name="Worley K.C."/>
            <person name="Muzny D.M."/>
            <person name="Ioannidis P."/>
            <person name="Waterhouse R.M."/>
            <person name="Zdobnov E.M."/>
            <person name="James P.J."/>
            <person name="Bagnall N.H."/>
            <person name="Kotze A.C."/>
            <person name="Gibbs R.A."/>
            <person name="Richards S."/>
            <person name="Batterham P."/>
            <person name="Gasser R.B."/>
        </authorList>
    </citation>
    <scope>NUCLEOTIDE SEQUENCE [LARGE SCALE GENOMIC DNA]</scope>
    <source>
        <strain evidence="1 2">LS</strain>
        <tissue evidence="1">Full body</tissue>
    </source>
</reference>
<gene>
    <name evidence="1" type="ORF">FF38_01068</name>
</gene>
<evidence type="ECO:0000313" key="2">
    <source>
        <dbReference type="Proteomes" id="UP000037069"/>
    </source>
</evidence>
<name>A0A0L0CF05_LUCCU</name>
<accession>A0A0L0CF05</accession>
<dbReference type="AlphaFoldDB" id="A0A0L0CF05"/>
<protein>
    <submittedName>
        <fullName evidence="1">Uncharacterized protein</fullName>
    </submittedName>
</protein>
<dbReference type="EMBL" id="JRES01000493">
    <property type="protein sequence ID" value="KNC30797.1"/>
    <property type="molecule type" value="Genomic_DNA"/>
</dbReference>
<proteinExistence type="predicted"/>
<sequence length="601" mass="70794">MSSQNTNISTIENCFRNIELVKNICQFLTYEQQLQLLRVNEELQYIIKNFVWNIQFKEVEVYVLKNCEKYLISNKIDTEASSYNRYVHIPNLREIFSQNNICLEKNEIEIFFNLNAKNIQKMQFKLNANIQRDRIKLPPMEKFTNLTYLRYEKVILSNRDVKKLAKNCLKLKTLDLFNCRNIEGQPLVLDKDIDVSVLQKMANLNNLFINYTDWCDGQHLYNFSNVQHILQQLKLQRLSICCTIESDEYADKEDFNFSCLSYCQAFEIGLCDVIDFLEFQSSILPKFENLSELMINEYKSISTDFFNTLLRSCKNLFHLSLNKCYLHDFIGLPQLKKLTLISCCGLSGSNLKTILHDLKLSSFKSIATHYKGDIDNFLISSTLEILQCDFCGEKLMRLFQFNNQNLKNLIFFNWEIWGWDASEIKFSSFAPNLQVLYIPWRYLKINDCFELKSLRKVILDLDANIDINMSELLQLLKLENLKELTIDDVYVPNPDVCFSKLKAFKTNLQHLNVIREVFYALEDFCLDLLQLNRKLILTCFDITTDLVYKILNNAKFPSRFKYINICGITIDCILIRQQCKETIEQIELLLDNFIFNTSSLY</sequence>
<dbReference type="Proteomes" id="UP000037069">
    <property type="component" value="Unassembled WGS sequence"/>
</dbReference>
<dbReference type="InterPro" id="IPR032675">
    <property type="entry name" value="LRR_dom_sf"/>
</dbReference>
<dbReference type="Gene3D" id="3.80.10.10">
    <property type="entry name" value="Ribonuclease Inhibitor"/>
    <property type="match status" value="2"/>
</dbReference>
<comment type="caution">
    <text evidence="1">The sequence shown here is derived from an EMBL/GenBank/DDBJ whole genome shotgun (WGS) entry which is preliminary data.</text>
</comment>